<dbReference type="RefSeq" id="WP_207118589.1">
    <property type="nucleotide sequence ID" value="NZ_JAFLEQ010000008.1"/>
</dbReference>
<keyword evidence="2" id="KW-1185">Reference proteome</keyword>
<evidence type="ECO:0000313" key="2">
    <source>
        <dbReference type="Proteomes" id="UP000664332"/>
    </source>
</evidence>
<dbReference type="EMBL" id="JAFLEQ010000008">
    <property type="protein sequence ID" value="MBN9643864.1"/>
    <property type="molecule type" value="Genomic_DNA"/>
</dbReference>
<dbReference type="AlphaFoldDB" id="A0A939ITH6"/>
<organism evidence="1 2">
    <name type="scientific">Corynebacterium mendelii</name>
    <dbReference type="NCBI Taxonomy" id="2765362"/>
    <lineage>
        <taxon>Bacteria</taxon>
        <taxon>Bacillati</taxon>
        <taxon>Actinomycetota</taxon>
        <taxon>Actinomycetes</taxon>
        <taxon>Mycobacteriales</taxon>
        <taxon>Corynebacteriaceae</taxon>
        <taxon>Corynebacterium</taxon>
    </lineage>
</organism>
<evidence type="ECO:0000313" key="1">
    <source>
        <dbReference type="EMBL" id="MBN9643864.1"/>
    </source>
</evidence>
<comment type="caution">
    <text evidence="1">The sequence shown here is derived from an EMBL/GenBank/DDBJ whole genome shotgun (WGS) entry which is preliminary data.</text>
</comment>
<name>A0A939ITH6_9CORY</name>
<accession>A0A939ITH6</accession>
<sequence>MKKSVSSIIWTILLVILVLIIAGGALAEFGLRHYIGNQLKSSYAQQATATGAATEAEPSIEFSATPLLFSVATGSVPHVAVDTPSTLSITYPQGADGAPVIEGMPAATVTIDNLDISDPNAPIAESLTVDTAVPDTFILAQIQQAMAEQTAGDDDGFGAQLFRNLVKVTDVNANAATGNLDVVFTNGAAVLSLKPEVAKGNMTFTADNASILGFDLPESVSTVITDAIGKQSADMAATGMEIVSATVGDDGLGLTLHGSNVNINTIDTTY</sequence>
<dbReference type="Proteomes" id="UP000664332">
    <property type="component" value="Unassembled WGS sequence"/>
</dbReference>
<dbReference type="Pfam" id="PF11209">
    <property type="entry name" value="LmeA"/>
    <property type="match status" value="1"/>
</dbReference>
<gene>
    <name evidence="1" type="ORF">JZY06_04395</name>
</gene>
<proteinExistence type="predicted"/>
<reference evidence="1" key="1">
    <citation type="submission" date="2021-03" db="EMBL/GenBank/DDBJ databases">
        <authorList>
            <person name="Sun Q."/>
        </authorList>
    </citation>
    <scope>NUCLEOTIDE SEQUENCE</scope>
    <source>
        <strain evidence="1">CCM 8862</strain>
    </source>
</reference>
<protein>
    <submittedName>
        <fullName evidence="1">LmeA family phospholipid-binding protein</fullName>
    </submittedName>
</protein>
<dbReference type="InterPro" id="IPR021373">
    <property type="entry name" value="DUF2993"/>
</dbReference>